<keyword evidence="9" id="KW-1185">Reference proteome</keyword>
<evidence type="ECO:0000313" key="8">
    <source>
        <dbReference type="EMBL" id="WPF81223.1"/>
    </source>
</evidence>
<dbReference type="PROSITE" id="PS50043">
    <property type="entry name" value="HTH_LUXR_2"/>
    <property type="match status" value="1"/>
</dbReference>
<evidence type="ECO:0000259" key="7">
    <source>
        <dbReference type="PROSITE" id="PS50110"/>
    </source>
</evidence>
<dbReference type="InterPro" id="IPR058245">
    <property type="entry name" value="NreC/VraR/RcsB-like_REC"/>
</dbReference>
<gene>
    <name evidence="8" type="ORF">SANBI_002503</name>
</gene>
<dbReference type="PROSITE" id="PS00622">
    <property type="entry name" value="HTH_LUXR_1"/>
    <property type="match status" value="1"/>
</dbReference>
<evidence type="ECO:0000313" key="9">
    <source>
        <dbReference type="Proteomes" id="UP001304340"/>
    </source>
</evidence>
<evidence type="ECO:0000256" key="2">
    <source>
        <dbReference type="ARBA" id="ARBA00023015"/>
    </source>
</evidence>
<dbReference type="CDD" id="cd17535">
    <property type="entry name" value="REC_NarL-like"/>
    <property type="match status" value="1"/>
</dbReference>
<keyword evidence="2" id="KW-0805">Transcription regulation</keyword>
<dbReference type="CDD" id="cd06170">
    <property type="entry name" value="LuxR_C_like"/>
    <property type="match status" value="1"/>
</dbReference>
<evidence type="ECO:0000256" key="4">
    <source>
        <dbReference type="ARBA" id="ARBA00023163"/>
    </source>
</evidence>
<dbReference type="PRINTS" id="PR00038">
    <property type="entry name" value="HTHLUXR"/>
</dbReference>
<feature type="domain" description="HTH luxR-type" evidence="6">
    <location>
        <begin position="149"/>
        <end position="214"/>
    </location>
</feature>
<accession>A0AAF0Z6X4</accession>
<evidence type="ECO:0000256" key="3">
    <source>
        <dbReference type="ARBA" id="ARBA00023125"/>
    </source>
</evidence>
<dbReference type="PANTHER" id="PTHR43214">
    <property type="entry name" value="TWO-COMPONENT RESPONSE REGULATOR"/>
    <property type="match status" value="1"/>
</dbReference>
<evidence type="ECO:0000256" key="1">
    <source>
        <dbReference type="ARBA" id="ARBA00022553"/>
    </source>
</evidence>
<sequence length="221" mass="23335">MIRVLLVDDDPLVRRSLRQILDSDPGIEVVAEADDGDAVVEAVQAHHPDLVLMDLRMRRVHGVEATAAVRALPGAPEVVAMTSFGADEQVLRALDAGARGFLLKDTSPSAIKLAVHDVMAGDASLSPAVARYLVDHVTSDRHGPVRDGAAGRLAVLTDRERQIALGVHAGLTNDEIGRQLFVSGATVKTHLSNVLTKLDLDGRVQLAILVERSGTAAGTTG</sequence>
<dbReference type="KEGG" id="sbil:SANBI_002503"/>
<keyword evidence="3" id="KW-0238">DNA-binding</keyword>
<dbReference type="InterPro" id="IPR039420">
    <property type="entry name" value="WalR-like"/>
</dbReference>
<dbReference type="InterPro" id="IPR000792">
    <property type="entry name" value="Tscrpt_reg_LuxR_C"/>
</dbReference>
<dbReference type="PANTHER" id="PTHR43214:SF24">
    <property type="entry name" value="TRANSCRIPTIONAL REGULATORY PROTEIN NARL-RELATED"/>
    <property type="match status" value="1"/>
</dbReference>
<dbReference type="GO" id="GO:0000160">
    <property type="term" value="P:phosphorelay signal transduction system"/>
    <property type="evidence" value="ECO:0007669"/>
    <property type="project" value="InterPro"/>
</dbReference>
<keyword evidence="1 5" id="KW-0597">Phosphoprotein</keyword>
<dbReference type="Gene3D" id="3.40.50.2300">
    <property type="match status" value="1"/>
</dbReference>
<organism evidence="8 9">
    <name type="scientific">Sanguibacter biliveldensis</name>
    <dbReference type="NCBI Taxonomy" id="3030830"/>
    <lineage>
        <taxon>Bacteria</taxon>
        <taxon>Bacillati</taxon>
        <taxon>Actinomycetota</taxon>
        <taxon>Actinomycetes</taxon>
        <taxon>Micrococcales</taxon>
        <taxon>Sanguibacteraceae</taxon>
        <taxon>Sanguibacter</taxon>
    </lineage>
</organism>
<dbReference type="Pfam" id="PF00072">
    <property type="entry name" value="Response_reg"/>
    <property type="match status" value="1"/>
</dbReference>
<proteinExistence type="predicted"/>
<dbReference type="Pfam" id="PF00196">
    <property type="entry name" value="GerE"/>
    <property type="match status" value="1"/>
</dbReference>
<evidence type="ECO:0000259" key="6">
    <source>
        <dbReference type="PROSITE" id="PS50043"/>
    </source>
</evidence>
<feature type="domain" description="Response regulatory" evidence="7">
    <location>
        <begin position="3"/>
        <end position="119"/>
    </location>
</feature>
<dbReference type="InterPro" id="IPR001789">
    <property type="entry name" value="Sig_transdc_resp-reg_receiver"/>
</dbReference>
<dbReference type="RefSeq" id="WP_319155488.1">
    <property type="nucleotide sequence ID" value="NZ_CP138359.1"/>
</dbReference>
<dbReference type="EMBL" id="CP138359">
    <property type="protein sequence ID" value="WPF81223.1"/>
    <property type="molecule type" value="Genomic_DNA"/>
</dbReference>
<dbReference type="InterPro" id="IPR011006">
    <property type="entry name" value="CheY-like_superfamily"/>
</dbReference>
<dbReference type="SUPFAM" id="SSF52172">
    <property type="entry name" value="CheY-like"/>
    <property type="match status" value="1"/>
</dbReference>
<dbReference type="GO" id="GO:0003677">
    <property type="term" value="F:DNA binding"/>
    <property type="evidence" value="ECO:0007669"/>
    <property type="project" value="UniProtKB-KW"/>
</dbReference>
<keyword evidence="4" id="KW-0804">Transcription</keyword>
<dbReference type="SMART" id="SM00448">
    <property type="entry name" value="REC"/>
    <property type="match status" value="1"/>
</dbReference>
<dbReference type="PROSITE" id="PS50110">
    <property type="entry name" value="RESPONSE_REGULATORY"/>
    <property type="match status" value="1"/>
</dbReference>
<name>A0AAF0Z6X4_9MICO</name>
<dbReference type="Proteomes" id="UP001304340">
    <property type="component" value="Chromosome"/>
</dbReference>
<feature type="modified residue" description="4-aspartylphosphate" evidence="5">
    <location>
        <position position="54"/>
    </location>
</feature>
<reference evidence="9" key="1">
    <citation type="submission" date="2023-11" db="EMBL/GenBank/DDBJ databases">
        <authorList>
            <person name="Helweg L.P."/>
            <person name="Kiel A."/>
            <person name="Hitz F."/>
            <person name="Ruckert-Reed C."/>
            <person name="Busche T."/>
            <person name="Kaltschmidt B."/>
            <person name="Kaltschmidt C."/>
        </authorList>
    </citation>
    <scope>NUCLEOTIDE SEQUENCE [LARGE SCALE GENOMIC DNA]</scope>
    <source>
        <strain evidence="9">4.1</strain>
    </source>
</reference>
<dbReference type="SMART" id="SM00421">
    <property type="entry name" value="HTH_LUXR"/>
    <property type="match status" value="1"/>
</dbReference>
<dbReference type="GO" id="GO:0006355">
    <property type="term" value="P:regulation of DNA-templated transcription"/>
    <property type="evidence" value="ECO:0007669"/>
    <property type="project" value="InterPro"/>
</dbReference>
<dbReference type="AlphaFoldDB" id="A0AAF0Z6X4"/>
<evidence type="ECO:0000256" key="5">
    <source>
        <dbReference type="PROSITE-ProRule" id="PRU00169"/>
    </source>
</evidence>
<protein>
    <submittedName>
        <fullName evidence="8">Response regulator transcription factor</fullName>
    </submittedName>
</protein>